<accession>A0ABP7VXR4</accession>
<organism evidence="2 3">
    <name type="scientific">Streptomyces shaanxiensis</name>
    <dbReference type="NCBI Taxonomy" id="653357"/>
    <lineage>
        <taxon>Bacteria</taxon>
        <taxon>Bacillati</taxon>
        <taxon>Actinomycetota</taxon>
        <taxon>Actinomycetes</taxon>
        <taxon>Kitasatosporales</taxon>
        <taxon>Streptomycetaceae</taxon>
        <taxon>Streptomyces</taxon>
    </lineage>
</organism>
<feature type="transmembrane region" description="Helical" evidence="1">
    <location>
        <begin position="12"/>
        <end position="43"/>
    </location>
</feature>
<keyword evidence="1" id="KW-0812">Transmembrane</keyword>
<dbReference type="Proteomes" id="UP001499984">
    <property type="component" value="Unassembled WGS sequence"/>
</dbReference>
<proteinExistence type="predicted"/>
<name>A0ABP7VXR4_9ACTN</name>
<evidence type="ECO:0000313" key="2">
    <source>
        <dbReference type="EMBL" id="GAA4075196.1"/>
    </source>
</evidence>
<sequence>MTSRIRYVLQWLWFPVLGALWLVPYLLLLFLYFAVFFPFAFLWDIDAPAPPGSGRRFRWRRRMWLNRKRLRRECSHDALWVEDQLRAVFDGRAPVLEGRQSSGTLWRHRDGRIEIDDSYFRQFGARRALQIAQEHGWMADQRDGTRDLPVWLVLRRSAEPQKG</sequence>
<evidence type="ECO:0000256" key="1">
    <source>
        <dbReference type="SAM" id="Phobius"/>
    </source>
</evidence>
<evidence type="ECO:0000313" key="3">
    <source>
        <dbReference type="Proteomes" id="UP001499984"/>
    </source>
</evidence>
<protein>
    <submittedName>
        <fullName evidence="2">Uncharacterized protein</fullName>
    </submittedName>
</protein>
<reference evidence="3" key="1">
    <citation type="journal article" date="2019" name="Int. J. Syst. Evol. Microbiol.">
        <title>The Global Catalogue of Microorganisms (GCM) 10K type strain sequencing project: providing services to taxonomists for standard genome sequencing and annotation.</title>
        <authorList>
            <consortium name="The Broad Institute Genomics Platform"/>
            <consortium name="The Broad Institute Genome Sequencing Center for Infectious Disease"/>
            <person name="Wu L."/>
            <person name="Ma J."/>
        </authorList>
    </citation>
    <scope>NUCLEOTIDE SEQUENCE [LARGE SCALE GENOMIC DNA]</scope>
    <source>
        <strain evidence="3">JCM 16925</strain>
    </source>
</reference>
<keyword evidence="1" id="KW-0472">Membrane</keyword>
<keyword evidence="3" id="KW-1185">Reference proteome</keyword>
<dbReference type="EMBL" id="BAAAZY010000019">
    <property type="protein sequence ID" value="GAA4075196.1"/>
    <property type="molecule type" value="Genomic_DNA"/>
</dbReference>
<keyword evidence="1" id="KW-1133">Transmembrane helix</keyword>
<comment type="caution">
    <text evidence="2">The sequence shown here is derived from an EMBL/GenBank/DDBJ whole genome shotgun (WGS) entry which is preliminary data.</text>
</comment>
<gene>
    <name evidence="2" type="ORF">GCM10022233_61810</name>
</gene>